<proteinExistence type="predicted"/>
<sequence>YNLDPLTDNFMLILQLANGGSLRNYLQSKWKNDEILTELE</sequence>
<name>A0ACA9PUQ4_9GLOM</name>
<comment type="caution">
    <text evidence="1">The sequence shown here is derived from an EMBL/GenBank/DDBJ whole genome shotgun (WGS) entry which is preliminary data.</text>
</comment>
<keyword evidence="2" id="KW-1185">Reference proteome</keyword>
<reference evidence="1" key="1">
    <citation type="submission" date="2021-06" db="EMBL/GenBank/DDBJ databases">
        <authorList>
            <person name="Kallberg Y."/>
            <person name="Tangrot J."/>
            <person name="Rosling A."/>
        </authorList>
    </citation>
    <scope>NUCLEOTIDE SEQUENCE</scope>
    <source>
        <strain evidence="1">MA461A</strain>
    </source>
</reference>
<gene>
    <name evidence="1" type="ORF">RPERSI_LOCUS11677</name>
</gene>
<evidence type="ECO:0000313" key="1">
    <source>
        <dbReference type="EMBL" id="CAG8725720.1"/>
    </source>
</evidence>
<organism evidence="1 2">
    <name type="scientific">Racocetra persica</name>
    <dbReference type="NCBI Taxonomy" id="160502"/>
    <lineage>
        <taxon>Eukaryota</taxon>
        <taxon>Fungi</taxon>
        <taxon>Fungi incertae sedis</taxon>
        <taxon>Mucoromycota</taxon>
        <taxon>Glomeromycotina</taxon>
        <taxon>Glomeromycetes</taxon>
        <taxon>Diversisporales</taxon>
        <taxon>Gigasporaceae</taxon>
        <taxon>Racocetra</taxon>
    </lineage>
</organism>
<feature type="non-terminal residue" evidence="1">
    <location>
        <position position="1"/>
    </location>
</feature>
<accession>A0ACA9PUQ4</accession>
<protein>
    <submittedName>
        <fullName evidence="1">29418_t:CDS:1</fullName>
    </submittedName>
</protein>
<dbReference type="Proteomes" id="UP000789920">
    <property type="component" value="Unassembled WGS sequence"/>
</dbReference>
<evidence type="ECO:0000313" key="2">
    <source>
        <dbReference type="Proteomes" id="UP000789920"/>
    </source>
</evidence>
<feature type="non-terminal residue" evidence="1">
    <location>
        <position position="40"/>
    </location>
</feature>
<dbReference type="EMBL" id="CAJVQC010024238">
    <property type="protein sequence ID" value="CAG8725720.1"/>
    <property type="molecule type" value="Genomic_DNA"/>
</dbReference>